<dbReference type="EMBL" id="CAADFJ010000654">
    <property type="protein sequence ID" value="VFK09889.1"/>
    <property type="molecule type" value="Genomic_DNA"/>
</dbReference>
<name>A0A450V7Z0_9GAMM</name>
<evidence type="ECO:0000313" key="1">
    <source>
        <dbReference type="EMBL" id="VFK00935.1"/>
    </source>
</evidence>
<reference evidence="1" key="1">
    <citation type="submission" date="2019-02" db="EMBL/GenBank/DDBJ databases">
        <authorList>
            <person name="Gruber-Vodicka R. H."/>
            <person name="Seah K. B. B."/>
        </authorList>
    </citation>
    <scope>NUCLEOTIDE SEQUENCE</scope>
    <source>
        <strain evidence="3">BECK_SA2B12</strain>
        <strain evidence="2">BECK_SA2B15</strain>
        <strain evidence="1">BECK_SA2B20</strain>
    </source>
</reference>
<accession>A0A450V7Z0</accession>
<dbReference type="AlphaFoldDB" id="A0A450V7Z0"/>
<dbReference type="EMBL" id="CAADFG010000661">
    <property type="protein sequence ID" value="VFK06667.1"/>
    <property type="molecule type" value="Genomic_DNA"/>
</dbReference>
<protein>
    <submittedName>
        <fullName evidence="1">Uncharacterized protein</fullName>
    </submittedName>
</protein>
<gene>
    <name evidence="2" type="ORF">BECKH772A_GA0070896_106612</name>
    <name evidence="1" type="ORF">BECKH772B_GA0070898_102117</name>
    <name evidence="3" type="ORF">BECKH772C_GA0070978_106542</name>
</gene>
<evidence type="ECO:0000313" key="2">
    <source>
        <dbReference type="EMBL" id="VFK06667.1"/>
    </source>
</evidence>
<organism evidence="1">
    <name type="scientific">Candidatus Kentrum eta</name>
    <dbReference type="NCBI Taxonomy" id="2126337"/>
    <lineage>
        <taxon>Bacteria</taxon>
        <taxon>Pseudomonadati</taxon>
        <taxon>Pseudomonadota</taxon>
        <taxon>Gammaproteobacteria</taxon>
        <taxon>Candidatus Kentrum</taxon>
    </lineage>
</organism>
<proteinExistence type="predicted"/>
<dbReference type="EMBL" id="CAADFI010000211">
    <property type="protein sequence ID" value="VFK00935.1"/>
    <property type="molecule type" value="Genomic_DNA"/>
</dbReference>
<evidence type="ECO:0000313" key="3">
    <source>
        <dbReference type="EMBL" id="VFK09889.1"/>
    </source>
</evidence>
<sequence>MVLPSFCFAAQCFNIRNTTTKTLFGKYAQLDFGDVQPATMLGGVVNFQTLQQTPGLGGLKSLVQGSRNVSIQVIPHQNHFFDIRIIKVKQFLDFLSQINGRSCVPDMRL</sequence>